<gene>
    <name evidence="1" type="ORF">FBZ82_10616</name>
</gene>
<accession>A0A560B5I3</accession>
<dbReference type="EMBL" id="VITF01000006">
    <property type="protein sequence ID" value="TWA67898.1"/>
    <property type="molecule type" value="Genomic_DNA"/>
</dbReference>
<evidence type="ECO:0000313" key="1">
    <source>
        <dbReference type="EMBL" id="TWA67898.1"/>
    </source>
</evidence>
<dbReference type="Proteomes" id="UP000316083">
    <property type="component" value="Unassembled WGS sequence"/>
</dbReference>
<dbReference type="AlphaFoldDB" id="A0A560B5I3"/>
<name>A0A560B5I3_AZOBR</name>
<comment type="caution">
    <text evidence="1">The sequence shown here is derived from an EMBL/GenBank/DDBJ whole genome shotgun (WGS) entry which is preliminary data.</text>
</comment>
<organism evidence="1 2">
    <name type="scientific">Azospirillum brasilense</name>
    <dbReference type="NCBI Taxonomy" id="192"/>
    <lineage>
        <taxon>Bacteria</taxon>
        <taxon>Pseudomonadati</taxon>
        <taxon>Pseudomonadota</taxon>
        <taxon>Alphaproteobacteria</taxon>
        <taxon>Rhodospirillales</taxon>
        <taxon>Azospirillaceae</taxon>
        <taxon>Azospirillum</taxon>
    </lineage>
</organism>
<sequence length="56" mass="6025">MIKIVNLGRTGLFVAMQNGSLTTIGGRSHWRSLDDIRSAATAAKLKISDAVLRTVL</sequence>
<reference evidence="1 2" key="1">
    <citation type="submission" date="2019-06" db="EMBL/GenBank/DDBJ databases">
        <title>Genomic Encyclopedia of Type Strains, Phase IV (KMG-V): Genome sequencing to study the core and pangenomes of soil and plant-associated prokaryotes.</title>
        <authorList>
            <person name="Whitman W."/>
        </authorList>
    </citation>
    <scope>NUCLEOTIDE SEQUENCE [LARGE SCALE GENOMIC DNA]</scope>
    <source>
        <strain evidence="1 2">BR 11796</strain>
    </source>
</reference>
<dbReference type="RefSeq" id="WP_186464869.1">
    <property type="nucleotide sequence ID" value="NZ_VITF01000006.1"/>
</dbReference>
<proteinExistence type="predicted"/>
<evidence type="ECO:0000313" key="2">
    <source>
        <dbReference type="Proteomes" id="UP000316083"/>
    </source>
</evidence>
<protein>
    <submittedName>
        <fullName evidence="1">Uncharacterized protein</fullName>
    </submittedName>
</protein>